<organism evidence="2 3">
    <name type="scientific">Dispira parvispora</name>
    <dbReference type="NCBI Taxonomy" id="1520584"/>
    <lineage>
        <taxon>Eukaryota</taxon>
        <taxon>Fungi</taxon>
        <taxon>Fungi incertae sedis</taxon>
        <taxon>Zoopagomycota</taxon>
        <taxon>Kickxellomycotina</taxon>
        <taxon>Dimargaritomycetes</taxon>
        <taxon>Dimargaritales</taxon>
        <taxon>Dimargaritaceae</taxon>
        <taxon>Dispira</taxon>
    </lineage>
</organism>
<dbReference type="AlphaFoldDB" id="A0A9W8AUL2"/>
<evidence type="ECO:0000256" key="1">
    <source>
        <dbReference type="SAM" id="MobiDB-lite"/>
    </source>
</evidence>
<dbReference type="Pfam" id="PF12855">
    <property type="entry name" value="Ecl1"/>
    <property type="match status" value="1"/>
</dbReference>
<dbReference type="Proteomes" id="UP001150925">
    <property type="component" value="Unassembled WGS sequence"/>
</dbReference>
<comment type="caution">
    <text evidence="2">The sequence shown here is derived from an EMBL/GenBank/DDBJ whole genome shotgun (WGS) entry which is preliminary data.</text>
</comment>
<name>A0A9W8AUL2_9FUNG</name>
<gene>
    <name evidence="2" type="ORF">IWQ62_003563</name>
</gene>
<dbReference type="OrthoDB" id="5599072at2759"/>
<keyword evidence="3" id="KW-1185">Reference proteome</keyword>
<sequence length="202" mass="20870">MDMNWCIVCDKHIDAPFGEAASLYCSETCKALDANTPPSLCSSSSSSPLRLSPASGNLYALKANTPRGGSVTSPPLIAGSTALYSAPNALVGGTSTSGAYASAVPRYTTRPIAIRNHQACRPSPGSYYCYSNTGTTTSPTPSPSSSSGFSPRGSAAFNGNGQLPMYRLASPPSFNLSQSTFSRTSSNNYCTGSGSLYLRTAS</sequence>
<dbReference type="EMBL" id="JANBPY010000979">
    <property type="protein sequence ID" value="KAJ1962338.1"/>
    <property type="molecule type" value="Genomic_DNA"/>
</dbReference>
<dbReference type="InterPro" id="IPR024368">
    <property type="entry name" value="Ecl1/2/3"/>
</dbReference>
<protein>
    <submittedName>
        <fullName evidence="2">Uncharacterized protein</fullName>
    </submittedName>
</protein>
<evidence type="ECO:0000313" key="2">
    <source>
        <dbReference type="EMBL" id="KAJ1962338.1"/>
    </source>
</evidence>
<accession>A0A9W8AUL2</accession>
<evidence type="ECO:0000313" key="3">
    <source>
        <dbReference type="Proteomes" id="UP001150925"/>
    </source>
</evidence>
<reference evidence="2" key="1">
    <citation type="submission" date="2022-07" db="EMBL/GenBank/DDBJ databases">
        <title>Phylogenomic reconstructions and comparative analyses of Kickxellomycotina fungi.</title>
        <authorList>
            <person name="Reynolds N.K."/>
            <person name="Stajich J.E."/>
            <person name="Barry K."/>
            <person name="Grigoriev I.V."/>
            <person name="Crous P."/>
            <person name="Smith M.E."/>
        </authorList>
    </citation>
    <scope>NUCLEOTIDE SEQUENCE</scope>
    <source>
        <strain evidence="2">RSA 1196</strain>
    </source>
</reference>
<feature type="region of interest" description="Disordered" evidence="1">
    <location>
        <begin position="134"/>
        <end position="154"/>
    </location>
</feature>
<proteinExistence type="predicted"/>